<organism evidence="1">
    <name type="scientific">Anguilla anguilla</name>
    <name type="common">European freshwater eel</name>
    <name type="synonym">Muraena anguilla</name>
    <dbReference type="NCBI Taxonomy" id="7936"/>
    <lineage>
        <taxon>Eukaryota</taxon>
        <taxon>Metazoa</taxon>
        <taxon>Chordata</taxon>
        <taxon>Craniata</taxon>
        <taxon>Vertebrata</taxon>
        <taxon>Euteleostomi</taxon>
        <taxon>Actinopterygii</taxon>
        <taxon>Neopterygii</taxon>
        <taxon>Teleostei</taxon>
        <taxon>Anguilliformes</taxon>
        <taxon>Anguillidae</taxon>
        <taxon>Anguilla</taxon>
    </lineage>
</organism>
<reference evidence="1" key="2">
    <citation type="journal article" date="2015" name="Fish Shellfish Immunol.">
        <title>Early steps in the European eel (Anguilla anguilla)-Vibrio vulnificus interaction in the gills: Role of the RtxA13 toxin.</title>
        <authorList>
            <person name="Callol A."/>
            <person name="Pajuelo D."/>
            <person name="Ebbesson L."/>
            <person name="Teles M."/>
            <person name="MacKenzie S."/>
            <person name="Amaro C."/>
        </authorList>
    </citation>
    <scope>NUCLEOTIDE SEQUENCE</scope>
</reference>
<accession>A0A0E9WE15</accession>
<sequence>MLPLGCVIRKHKIDFHSYADDTQLYISISPDNFSPIDTLVKCISDINVWISENFLQLNEILVIGEKAQREKLSVKLQITCTQYQGPCQKPWCHY</sequence>
<reference evidence="1" key="1">
    <citation type="submission" date="2014-11" db="EMBL/GenBank/DDBJ databases">
        <authorList>
            <person name="Amaro Gonzalez C."/>
        </authorList>
    </citation>
    <scope>NUCLEOTIDE SEQUENCE</scope>
</reference>
<dbReference type="EMBL" id="GBXM01019980">
    <property type="protein sequence ID" value="JAH88597.1"/>
    <property type="molecule type" value="Transcribed_RNA"/>
</dbReference>
<protein>
    <recommendedName>
        <fullName evidence="2">Reverse transcriptase domain-containing protein</fullName>
    </recommendedName>
</protein>
<dbReference type="AlphaFoldDB" id="A0A0E9WE15"/>
<proteinExistence type="predicted"/>
<evidence type="ECO:0008006" key="2">
    <source>
        <dbReference type="Google" id="ProtNLM"/>
    </source>
</evidence>
<evidence type="ECO:0000313" key="1">
    <source>
        <dbReference type="EMBL" id="JAH88597.1"/>
    </source>
</evidence>
<name>A0A0E9WE15_ANGAN</name>